<dbReference type="KEGG" id="ghi:107934707"/>
<dbReference type="InterPro" id="IPR036397">
    <property type="entry name" value="RNaseH_sf"/>
</dbReference>
<protein>
    <submittedName>
        <fullName evidence="2">Uncharacterized protein</fullName>
    </submittedName>
</protein>
<sequence>MFDRIKSAQLEDDKLVKKREMVQNGMKRDVVEYVAKCLTCQRVKAKHQILKDMLRACVIDFEAGWERYLPLAEFVYNNSFQSSIQMDLYKALYGRRCQSLICWMELTERKMIGPELIKETDDIVKKIRGRLKAAFDRQKSYSDLKRRDIEYSVGDKVQLVLSHQVLKTLMMGEYSALLTVQMVSPNPQREHYSR</sequence>
<dbReference type="AlphaFoldDB" id="A0A1U8MAV6"/>
<accession>A0A1U8MAV6</accession>
<evidence type="ECO:0000313" key="2">
    <source>
        <dbReference type="RefSeq" id="XP_016722684.1"/>
    </source>
</evidence>
<evidence type="ECO:0000313" key="1">
    <source>
        <dbReference type="Proteomes" id="UP000818029"/>
    </source>
</evidence>
<dbReference type="Gene3D" id="3.30.420.10">
    <property type="entry name" value="Ribonuclease H-like superfamily/Ribonuclease H"/>
    <property type="match status" value="1"/>
</dbReference>
<keyword evidence="1" id="KW-1185">Reference proteome</keyword>
<dbReference type="STRING" id="3635.A0A1U8MAV6"/>
<dbReference type="RefSeq" id="XP_016722684.1">
    <property type="nucleotide sequence ID" value="XM_016867195.1"/>
</dbReference>
<dbReference type="Proteomes" id="UP000818029">
    <property type="component" value="Chromosome A12"/>
</dbReference>
<dbReference type="PANTHER" id="PTHR45835">
    <property type="entry name" value="YALI0A06105P"/>
    <property type="match status" value="1"/>
</dbReference>
<reference evidence="2" key="2">
    <citation type="submission" date="2025-08" db="UniProtKB">
        <authorList>
            <consortium name="RefSeq"/>
        </authorList>
    </citation>
    <scope>IDENTIFICATION</scope>
</reference>
<dbReference type="GO" id="GO:0003676">
    <property type="term" value="F:nucleic acid binding"/>
    <property type="evidence" value="ECO:0007669"/>
    <property type="project" value="InterPro"/>
</dbReference>
<dbReference type="PANTHER" id="PTHR45835:SF99">
    <property type="entry name" value="CHROMO DOMAIN-CONTAINING PROTEIN-RELATED"/>
    <property type="match status" value="1"/>
</dbReference>
<name>A0A1U8MAV6_GOSHI</name>
<gene>
    <name evidence="2" type="primary">LOC107934707</name>
</gene>
<reference evidence="1" key="1">
    <citation type="journal article" date="2020" name="Nat. Genet.">
        <title>Genomic diversifications of five Gossypium allopolyploid species and their impact on cotton improvement.</title>
        <authorList>
            <person name="Chen Z.J."/>
            <person name="Sreedasyam A."/>
            <person name="Ando A."/>
            <person name="Song Q."/>
            <person name="De Santiago L.M."/>
            <person name="Hulse-Kemp A.M."/>
            <person name="Ding M."/>
            <person name="Ye W."/>
            <person name="Kirkbride R.C."/>
            <person name="Jenkins J."/>
            <person name="Plott C."/>
            <person name="Lovell J."/>
            <person name="Lin Y.M."/>
            <person name="Vaughn R."/>
            <person name="Liu B."/>
            <person name="Simpson S."/>
            <person name="Scheffler B.E."/>
            <person name="Wen L."/>
            <person name="Saski C.A."/>
            <person name="Grover C.E."/>
            <person name="Hu G."/>
            <person name="Conover J.L."/>
            <person name="Carlson J.W."/>
            <person name="Shu S."/>
            <person name="Boston L.B."/>
            <person name="Williams M."/>
            <person name="Peterson D.G."/>
            <person name="McGee K."/>
            <person name="Jones D.C."/>
            <person name="Wendel J.F."/>
            <person name="Stelly D.M."/>
            <person name="Grimwood J."/>
            <person name="Schmutz J."/>
        </authorList>
    </citation>
    <scope>NUCLEOTIDE SEQUENCE [LARGE SCALE GENOMIC DNA]</scope>
    <source>
        <strain evidence="1">cv. TM-1</strain>
    </source>
</reference>
<dbReference type="PaxDb" id="3635-A0A1U8MAV6"/>
<organism evidence="1 2">
    <name type="scientific">Gossypium hirsutum</name>
    <name type="common">Upland cotton</name>
    <name type="synonym">Gossypium mexicanum</name>
    <dbReference type="NCBI Taxonomy" id="3635"/>
    <lineage>
        <taxon>Eukaryota</taxon>
        <taxon>Viridiplantae</taxon>
        <taxon>Streptophyta</taxon>
        <taxon>Embryophyta</taxon>
        <taxon>Tracheophyta</taxon>
        <taxon>Spermatophyta</taxon>
        <taxon>Magnoliopsida</taxon>
        <taxon>eudicotyledons</taxon>
        <taxon>Gunneridae</taxon>
        <taxon>Pentapetalae</taxon>
        <taxon>rosids</taxon>
        <taxon>malvids</taxon>
        <taxon>Malvales</taxon>
        <taxon>Malvaceae</taxon>
        <taxon>Malvoideae</taxon>
        <taxon>Gossypium</taxon>
    </lineage>
</organism>
<dbReference type="GeneID" id="107934707"/>
<proteinExistence type="predicted"/>